<keyword evidence="1" id="KW-0862">Zinc</keyword>
<evidence type="ECO:0000256" key="2">
    <source>
        <dbReference type="SAM" id="Phobius"/>
    </source>
</evidence>
<keyword evidence="2" id="KW-1133">Transmembrane helix</keyword>
<accession>A0A445HTU2</accession>
<evidence type="ECO:0000259" key="3">
    <source>
        <dbReference type="PROSITE" id="PS50089"/>
    </source>
</evidence>
<feature type="transmembrane region" description="Helical" evidence="2">
    <location>
        <begin position="20"/>
        <end position="50"/>
    </location>
</feature>
<evidence type="ECO:0000313" key="5">
    <source>
        <dbReference type="Proteomes" id="UP000289340"/>
    </source>
</evidence>
<evidence type="ECO:0000256" key="1">
    <source>
        <dbReference type="PROSITE-ProRule" id="PRU00175"/>
    </source>
</evidence>
<evidence type="ECO:0000313" key="4">
    <source>
        <dbReference type="EMBL" id="RZB77117.1"/>
    </source>
</evidence>
<gene>
    <name evidence="4" type="ORF">D0Y65_035183</name>
</gene>
<feature type="domain" description="RING-type" evidence="3">
    <location>
        <begin position="142"/>
        <end position="184"/>
    </location>
</feature>
<keyword evidence="2" id="KW-0472">Membrane</keyword>
<dbReference type="Pfam" id="PF13639">
    <property type="entry name" value="zf-RING_2"/>
    <property type="match status" value="2"/>
</dbReference>
<dbReference type="Proteomes" id="UP000289340">
    <property type="component" value="Chromosome 12"/>
</dbReference>
<dbReference type="PANTHER" id="PTHR45676:SF61">
    <property type="entry name" value="RING-TYPE DOMAIN-CONTAINING PROTEIN"/>
    <property type="match status" value="1"/>
</dbReference>
<proteinExistence type="predicted"/>
<dbReference type="Gene3D" id="3.30.40.10">
    <property type="entry name" value="Zinc/RING finger domain, C3HC4 (zinc finger)"/>
    <property type="match status" value="2"/>
</dbReference>
<keyword evidence="1" id="KW-0479">Metal-binding</keyword>
<dbReference type="GO" id="GO:0016567">
    <property type="term" value="P:protein ubiquitination"/>
    <property type="evidence" value="ECO:0007669"/>
    <property type="project" value="TreeGrafter"/>
</dbReference>
<sequence length="335" mass="38597">MAEFTELFPLGEPFDGLMHMYVYVITFDLPTLFIVLFIPTVLFFILYQVLNGLFFWLMEMRPIEHDIEEGITHLANYGDSVPSHHVTIFHALVHSNLHAWTLVTAFEGVFYEKRGQRLRASKKLPPLVNYGMHGVTRSCGECAICLEEFEVGQLCQVFPECKHIFHSDCIDHWLQKKLTCPICRTTIFSTIVLLLLLKIFETISDILLERLEDDVEEGTIRTLVVESFLTYQDAFNEISDGRERLQTYIQASEMRPIHKGPSIKLPQLVSYGQDQDDELRSFCSSDCVICLESFITGESCQILPPCNHLFHSYCIEHWLKDNATCPVCRNCLLET</sequence>
<dbReference type="GO" id="GO:0008270">
    <property type="term" value="F:zinc ion binding"/>
    <property type="evidence" value="ECO:0007669"/>
    <property type="project" value="UniProtKB-KW"/>
</dbReference>
<dbReference type="CDD" id="cd16454">
    <property type="entry name" value="RING-H2_PA-TM-RING"/>
    <property type="match status" value="1"/>
</dbReference>
<feature type="domain" description="RING-type" evidence="3">
    <location>
        <begin position="287"/>
        <end position="329"/>
    </location>
</feature>
<keyword evidence="5" id="KW-1185">Reference proteome</keyword>
<dbReference type="PANTHER" id="PTHR45676">
    <property type="entry name" value="RING-H2 FINGER PROTEIN ATL51-RELATED"/>
    <property type="match status" value="1"/>
</dbReference>
<reference evidence="4 5" key="1">
    <citation type="submission" date="2018-09" db="EMBL/GenBank/DDBJ databases">
        <title>A high-quality reference genome of wild soybean provides a powerful tool to mine soybean genomes.</title>
        <authorList>
            <person name="Xie M."/>
            <person name="Chung C.Y.L."/>
            <person name="Li M.-W."/>
            <person name="Wong F.-L."/>
            <person name="Chan T.-F."/>
            <person name="Lam H.-M."/>
        </authorList>
    </citation>
    <scope>NUCLEOTIDE SEQUENCE [LARGE SCALE GENOMIC DNA]</scope>
    <source>
        <strain evidence="5">cv. W05</strain>
        <tissue evidence="4">Hypocotyl of etiolated seedlings</tissue>
    </source>
</reference>
<dbReference type="InterPro" id="IPR001841">
    <property type="entry name" value="Znf_RING"/>
</dbReference>
<dbReference type="SMART" id="SM00184">
    <property type="entry name" value="RING"/>
    <property type="match status" value="2"/>
</dbReference>
<keyword evidence="2" id="KW-0812">Transmembrane</keyword>
<dbReference type="PROSITE" id="PS50089">
    <property type="entry name" value="ZF_RING_2"/>
    <property type="match status" value="2"/>
</dbReference>
<dbReference type="SUPFAM" id="SSF57850">
    <property type="entry name" value="RING/U-box"/>
    <property type="match status" value="2"/>
</dbReference>
<organism evidence="4 5">
    <name type="scientific">Glycine soja</name>
    <name type="common">Wild soybean</name>
    <dbReference type="NCBI Taxonomy" id="3848"/>
    <lineage>
        <taxon>Eukaryota</taxon>
        <taxon>Viridiplantae</taxon>
        <taxon>Streptophyta</taxon>
        <taxon>Embryophyta</taxon>
        <taxon>Tracheophyta</taxon>
        <taxon>Spermatophyta</taxon>
        <taxon>Magnoliopsida</taxon>
        <taxon>eudicotyledons</taxon>
        <taxon>Gunneridae</taxon>
        <taxon>Pentapetalae</taxon>
        <taxon>rosids</taxon>
        <taxon>fabids</taxon>
        <taxon>Fabales</taxon>
        <taxon>Fabaceae</taxon>
        <taxon>Papilionoideae</taxon>
        <taxon>50 kb inversion clade</taxon>
        <taxon>NPAAA clade</taxon>
        <taxon>indigoferoid/millettioid clade</taxon>
        <taxon>Phaseoleae</taxon>
        <taxon>Glycine</taxon>
        <taxon>Glycine subgen. Soja</taxon>
    </lineage>
</organism>
<dbReference type="AlphaFoldDB" id="A0A445HTU2"/>
<keyword evidence="1" id="KW-0863">Zinc-finger</keyword>
<name>A0A445HTU2_GLYSO</name>
<dbReference type="EMBL" id="QZWG01000012">
    <property type="protein sequence ID" value="RZB77117.1"/>
    <property type="molecule type" value="Genomic_DNA"/>
</dbReference>
<protein>
    <submittedName>
        <fullName evidence="4">Putative RING-H2 finger protein ATL19</fullName>
    </submittedName>
</protein>
<dbReference type="InterPro" id="IPR013083">
    <property type="entry name" value="Znf_RING/FYVE/PHD"/>
</dbReference>
<comment type="caution">
    <text evidence="4">The sequence shown here is derived from an EMBL/GenBank/DDBJ whole genome shotgun (WGS) entry which is preliminary data.</text>
</comment>